<protein>
    <submittedName>
        <fullName evidence="1">Uncharacterized protein</fullName>
    </submittedName>
</protein>
<gene>
    <name evidence="1" type="ORF">Ae201684_015609</name>
</gene>
<organism evidence="1 2">
    <name type="scientific">Aphanomyces euteiches</name>
    <dbReference type="NCBI Taxonomy" id="100861"/>
    <lineage>
        <taxon>Eukaryota</taxon>
        <taxon>Sar</taxon>
        <taxon>Stramenopiles</taxon>
        <taxon>Oomycota</taxon>
        <taxon>Saprolegniomycetes</taxon>
        <taxon>Saprolegniales</taxon>
        <taxon>Verrucalvaceae</taxon>
        <taxon>Aphanomyces</taxon>
    </lineage>
</organism>
<comment type="caution">
    <text evidence="1">The sequence shown here is derived from an EMBL/GenBank/DDBJ whole genome shotgun (WGS) entry which is preliminary data.</text>
</comment>
<evidence type="ECO:0000313" key="2">
    <source>
        <dbReference type="Proteomes" id="UP000481153"/>
    </source>
</evidence>
<dbReference type="EMBL" id="VJMJ01000227">
    <property type="protein sequence ID" value="KAF0726059.1"/>
    <property type="molecule type" value="Genomic_DNA"/>
</dbReference>
<evidence type="ECO:0000313" key="1">
    <source>
        <dbReference type="EMBL" id="KAF0726059.1"/>
    </source>
</evidence>
<name>A0A6G0WGE7_9STRA</name>
<dbReference type="InterPro" id="IPR036388">
    <property type="entry name" value="WH-like_DNA-bd_sf"/>
</dbReference>
<dbReference type="Gene3D" id="1.10.10.10">
    <property type="entry name" value="Winged helix-like DNA-binding domain superfamily/Winged helix DNA-binding domain"/>
    <property type="match status" value="1"/>
</dbReference>
<reference evidence="1 2" key="1">
    <citation type="submission" date="2019-07" db="EMBL/GenBank/DDBJ databases">
        <title>Genomics analysis of Aphanomyces spp. identifies a new class of oomycete effector associated with host adaptation.</title>
        <authorList>
            <person name="Gaulin E."/>
        </authorList>
    </citation>
    <scope>NUCLEOTIDE SEQUENCE [LARGE SCALE GENOMIC DNA]</scope>
    <source>
        <strain evidence="1 2">ATCC 201684</strain>
    </source>
</reference>
<keyword evidence="2" id="KW-1185">Reference proteome</keyword>
<proteinExistence type="predicted"/>
<dbReference type="VEuPathDB" id="FungiDB:AeMF1_003397"/>
<sequence>MDDGKRTHRPYSEKKRILALWEKERTIDGMTKVKFSRKMGTALSTFDKWCKNGEIICQMEDTDKKHLVTRPKKRCKYDKQKRPLDEREGLLYDWVQQAPQPINHKAMRARALELWPEYRDEKHPKCKTPGNFRKYCFRFAQRYSPCEDDNEDNTSHDSTPANAAAIDGLDNSQLAADETPATTPSIDEALAQAAADRAAAEAAARQAAQAAAVKAAADRDAAEILAAERIAEERTAAIRSAEARITAERAAAERIAAERAAAERIAAERADAERSATERDIADRAQLKVDDCMYQVHQVVAQEDYLIR</sequence>
<accession>A0A6G0WGE7</accession>
<dbReference type="Proteomes" id="UP000481153">
    <property type="component" value="Unassembled WGS sequence"/>
</dbReference>
<dbReference type="AlphaFoldDB" id="A0A6G0WGE7"/>